<dbReference type="CDD" id="cd03219">
    <property type="entry name" value="ABC_Mj1267_LivG_branched"/>
    <property type="match status" value="1"/>
</dbReference>
<dbReference type="Pfam" id="PF00005">
    <property type="entry name" value="ABC_tran"/>
    <property type="match status" value="1"/>
</dbReference>
<dbReference type="Proteomes" id="UP000007954">
    <property type="component" value="Chromosome"/>
</dbReference>
<accession>G0LJJ5</accession>
<dbReference type="Gene3D" id="3.40.50.300">
    <property type="entry name" value="P-loop containing nucleotide triphosphate hydrolases"/>
    <property type="match status" value="1"/>
</dbReference>
<evidence type="ECO:0000256" key="3">
    <source>
        <dbReference type="ARBA" id="ARBA00022840"/>
    </source>
</evidence>
<evidence type="ECO:0000256" key="1">
    <source>
        <dbReference type="ARBA" id="ARBA00022448"/>
    </source>
</evidence>
<reference evidence="5 6" key="1">
    <citation type="journal article" date="2011" name="PLoS ONE">
        <title>Haloquadratum walsbyi: limited diversity in a global pond.</title>
        <authorList>
            <person name="Dyall-Smith M."/>
            <person name="Pfeiffer F."/>
            <person name="Klee K."/>
            <person name="Palm P."/>
            <person name="Gross K."/>
            <person name="Schuster S.C."/>
            <person name="Rampp M."/>
            <person name="Oesterhelt D."/>
        </authorList>
    </citation>
    <scope>NUCLEOTIDE SEQUENCE [LARGE SCALE GENOMIC DNA]</scope>
    <source>
        <strain evidence="6">DSM 16854 / JCM 12705 / C23</strain>
    </source>
</reference>
<keyword evidence="3 5" id="KW-0067">ATP-binding</keyword>
<dbReference type="GO" id="GO:0005524">
    <property type="term" value="F:ATP binding"/>
    <property type="evidence" value="ECO:0007669"/>
    <property type="project" value="UniProtKB-KW"/>
</dbReference>
<proteinExistence type="predicted"/>
<dbReference type="SUPFAM" id="SSF52540">
    <property type="entry name" value="P-loop containing nucleoside triphosphate hydrolases"/>
    <property type="match status" value="1"/>
</dbReference>
<dbReference type="InterPro" id="IPR027417">
    <property type="entry name" value="P-loop_NTPase"/>
</dbReference>
<dbReference type="PROSITE" id="PS50893">
    <property type="entry name" value="ABC_TRANSPORTER_2"/>
    <property type="match status" value="1"/>
</dbReference>
<dbReference type="InterPro" id="IPR003439">
    <property type="entry name" value="ABC_transporter-like_ATP-bd"/>
</dbReference>
<dbReference type="KEGG" id="hwc:Hqrw_3144"/>
<keyword evidence="1" id="KW-0813">Transport</keyword>
<dbReference type="InterPro" id="IPR051120">
    <property type="entry name" value="ABC_AA/LPS_Transport"/>
</dbReference>
<dbReference type="AlphaFoldDB" id="G0LJJ5"/>
<evidence type="ECO:0000313" key="5">
    <source>
        <dbReference type="EMBL" id="CCC40929.1"/>
    </source>
</evidence>
<evidence type="ECO:0000313" key="6">
    <source>
        <dbReference type="Proteomes" id="UP000007954"/>
    </source>
</evidence>
<organism evidence="5 6">
    <name type="scientific">Haloquadratum walsbyi (strain DSM 16854 / JCM 12705 / C23)</name>
    <dbReference type="NCBI Taxonomy" id="768065"/>
    <lineage>
        <taxon>Archaea</taxon>
        <taxon>Methanobacteriati</taxon>
        <taxon>Methanobacteriota</taxon>
        <taxon>Stenosarchaea group</taxon>
        <taxon>Halobacteria</taxon>
        <taxon>Halobacteriales</taxon>
        <taxon>Haloferacaceae</taxon>
        <taxon>Haloquadratum</taxon>
    </lineage>
</organism>
<dbReference type="PANTHER" id="PTHR45772">
    <property type="entry name" value="CONSERVED COMPONENT OF ABC TRANSPORTER FOR NATURAL AMINO ACIDS-RELATED"/>
    <property type="match status" value="1"/>
</dbReference>
<protein>
    <submittedName>
        <fullName evidence="5">ABC-type transport system ATP-binding protein</fullName>
    </submittedName>
</protein>
<feature type="domain" description="ABC transporter" evidence="4">
    <location>
        <begin position="6"/>
        <end position="247"/>
    </location>
</feature>
<dbReference type="EMBL" id="FR746099">
    <property type="protein sequence ID" value="CCC40929.1"/>
    <property type="molecule type" value="Genomic_DNA"/>
</dbReference>
<name>G0LJJ5_HALWC</name>
<sequence length="248" mass="27589">MTSITLETTNLTKKFGKFTAVDDVNMRINSGETRALIGPNGAGKTTFQNLISGDLPVTEGSITFDGKDITSLSSYKRARVGMIRKYQENHIYESETVLQNMRIASRGRNSIPELMSARDKSDIQDQTIELLEIANLRTEQDTTATNLSHGEQQWLEIIMCVIADPTLLILDEPTSGMSVGETNDTVQLIDKIKESTDLSLLVVEHDMEFIKKVSNNITVLHRGSVIAEGNIKQVENNERVRKVYLEGG</sequence>
<evidence type="ECO:0000256" key="2">
    <source>
        <dbReference type="ARBA" id="ARBA00022741"/>
    </source>
</evidence>
<gene>
    <name evidence="5" type="ordered locus">Hqrw_3144</name>
</gene>
<evidence type="ECO:0000259" key="4">
    <source>
        <dbReference type="PROSITE" id="PS50893"/>
    </source>
</evidence>
<dbReference type="HOGENOM" id="CLU_000604_1_2_2"/>
<dbReference type="GO" id="GO:0005886">
    <property type="term" value="C:plasma membrane"/>
    <property type="evidence" value="ECO:0007669"/>
    <property type="project" value="TreeGrafter"/>
</dbReference>
<keyword evidence="2" id="KW-0547">Nucleotide-binding</keyword>
<dbReference type="GO" id="GO:0016887">
    <property type="term" value="F:ATP hydrolysis activity"/>
    <property type="evidence" value="ECO:0007669"/>
    <property type="project" value="InterPro"/>
</dbReference>